<gene>
    <name evidence="2" type="ORF">METZ01_LOCUS78983</name>
</gene>
<dbReference type="SUPFAM" id="SSF54523">
    <property type="entry name" value="Pili subunits"/>
    <property type="match status" value="1"/>
</dbReference>
<proteinExistence type="predicted"/>
<dbReference type="Gene3D" id="3.30.700.10">
    <property type="entry name" value="Glycoprotein, Type 4 Pilin"/>
    <property type="match status" value="1"/>
</dbReference>
<evidence type="ECO:0008006" key="3">
    <source>
        <dbReference type="Google" id="ProtNLM"/>
    </source>
</evidence>
<feature type="transmembrane region" description="Helical" evidence="1">
    <location>
        <begin position="16"/>
        <end position="34"/>
    </location>
</feature>
<organism evidence="2">
    <name type="scientific">marine metagenome</name>
    <dbReference type="NCBI Taxonomy" id="408172"/>
    <lineage>
        <taxon>unclassified sequences</taxon>
        <taxon>metagenomes</taxon>
        <taxon>ecological metagenomes</taxon>
    </lineage>
</organism>
<sequence>VQRIRNDQAGFARVELLIVVIIVAILAAVAIPLYRGATGRAYRSEADPILGKIRGSFRTVQSQAAAGDFSALARNYTASMNLKVTEVSELNLNGGDLEGRYFNGDSYRITTLTNTTYVVKAIGDSSRAADKSSVAGLIRTIDQDGALGSE</sequence>
<protein>
    <recommendedName>
        <fullName evidence="3">Type II secretion system protein GspG C-terminal domain-containing protein</fullName>
    </recommendedName>
</protein>
<name>A0A381UDB9_9ZZZZ</name>
<dbReference type="EMBL" id="UINC01006205">
    <property type="protein sequence ID" value="SVA26129.1"/>
    <property type="molecule type" value="Genomic_DNA"/>
</dbReference>
<evidence type="ECO:0000313" key="2">
    <source>
        <dbReference type="EMBL" id="SVA26129.1"/>
    </source>
</evidence>
<evidence type="ECO:0000256" key="1">
    <source>
        <dbReference type="SAM" id="Phobius"/>
    </source>
</evidence>
<keyword evidence="1" id="KW-0812">Transmembrane</keyword>
<reference evidence="2" key="1">
    <citation type="submission" date="2018-05" db="EMBL/GenBank/DDBJ databases">
        <authorList>
            <person name="Lanie J.A."/>
            <person name="Ng W.-L."/>
            <person name="Kazmierczak K.M."/>
            <person name="Andrzejewski T.M."/>
            <person name="Davidsen T.M."/>
            <person name="Wayne K.J."/>
            <person name="Tettelin H."/>
            <person name="Glass J.I."/>
            <person name="Rusch D."/>
            <person name="Podicherti R."/>
            <person name="Tsui H.-C.T."/>
            <person name="Winkler M.E."/>
        </authorList>
    </citation>
    <scope>NUCLEOTIDE SEQUENCE</scope>
</reference>
<feature type="non-terminal residue" evidence="2">
    <location>
        <position position="1"/>
    </location>
</feature>
<dbReference type="AlphaFoldDB" id="A0A381UDB9"/>
<keyword evidence="1" id="KW-1133">Transmembrane helix</keyword>
<accession>A0A381UDB9</accession>
<keyword evidence="1" id="KW-0472">Membrane</keyword>
<dbReference type="InterPro" id="IPR045584">
    <property type="entry name" value="Pilin-like"/>
</dbReference>